<dbReference type="Proteomes" id="UP001164746">
    <property type="component" value="Chromosome 10"/>
</dbReference>
<organism evidence="2 3">
    <name type="scientific">Mya arenaria</name>
    <name type="common">Soft-shell clam</name>
    <dbReference type="NCBI Taxonomy" id="6604"/>
    <lineage>
        <taxon>Eukaryota</taxon>
        <taxon>Metazoa</taxon>
        <taxon>Spiralia</taxon>
        <taxon>Lophotrochozoa</taxon>
        <taxon>Mollusca</taxon>
        <taxon>Bivalvia</taxon>
        <taxon>Autobranchia</taxon>
        <taxon>Heteroconchia</taxon>
        <taxon>Euheterodonta</taxon>
        <taxon>Imparidentia</taxon>
        <taxon>Neoheterodontei</taxon>
        <taxon>Myida</taxon>
        <taxon>Myoidea</taxon>
        <taxon>Myidae</taxon>
        <taxon>Mya</taxon>
    </lineage>
</organism>
<name>A0ABY7F5A0_MYAAR</name>
<dbReference type="EMBL" id="CP111021">
    <property type="protein sequence ID" value="WAR16216.1"/>
    <property type="molecule type" value="Genomic_DNA"/>
</dbReference>
<proteinExistence type="predicted"/>
<accession>A0ABY7F5A0</accession>
<evidence type="ECO:0000313" key="2">
    <source>
        <dbReference type="EMBL" id="WAR16216.1"/>
    </source>
</evidence>
<keyword evidence="3" id="KW-1185">Reference proteome</keyword>
<sequence>MSFVKDQKAKKMASKNTGNGSPRISDEERNCEVVKATKIAMDRLPAYLDHMQDAYEGIDDQVRKKMNGILFTTDSWEYQIVEWKFNKGADSGARYGMMAFGLSPDGKFVDCMYVMYMMDFKVAPKRIVTEKKHTALWGIINWTTESVSYEERNLGAVSIKKLQNFFRLKAMQGFLQNGVIDRINYVTDLDAIAN</sequence>
<evidence type="ECO:0000313" key="3">
    <source>
        <dbReference type="Proteomes" id="UP001164746"/>
    </source>
</evidence>
<feature type="region of interest" description="Disordered" evidence="1">
    <location>
        <begin position="1"/>
        <end position="28"/>
    </location>
</feature>
<reference evidence="2" key="1">
    <citation type="submission" date="2022-11" db="EMBL/GenBank/DDBJ databases">
        <title>Centuries of genome instability and evolution in soft-shell clam transmissible cancer (bioRxiv).</title>
        <authorList>
            <person name="Hart S.F.M."/>
            <person name="Yonemitsu M.A."/>
            <person name="Giersch R.M."/>
            <person name="Beal B.F."/>
            <person name="Arriagada G."/>
            <person name="Davis B.W."/>
            <person name="Ostrander E.A."/>
            <person name="Goff S.P."/>
            <person name="Metzger M.J."/>
        </authorList>
    </citation>
    <scope>NUCLEOTIDE SEQUENCE</scope>
    <source>
        <strain evidence="2">MELC-2E11</strain>
        <tissue evidence="2">Siphon/mantle</tissue>
    </source>
</reference>
<gene>
    <name evidence="2" type="ORF">MAR_030810</name>
</gene>
<evidence type="ECO:0000256" key="1">
    <source>
        <dbReference type="SAM" id="MobiDB-lite"/>
    </source>
</evidence>
<protein>
    <submittedName>
        <fullName evidence="2">Uncharacterized protein</fullName>
    </submittedName>
</protein>